<dbReference type="GO" id="GO:0005829">
    <property type="term" value="C:cytosol"/>
    <property type="evidence" value="ECO:0007669"/>
    <property type="project" value="TreeGrafter"/>
</dbReference>
<evidence type="ECO:0000256" key="2">
    <source>
        <dbReference type="ARBA" id="ARBA00023043"/>
    </source>
</evidence>
<dbReference type="InterPro" id="IPR051070">
    <property type="entry name" value="NF-kappa-B_inhibitor"/>
</dbReference>
<keyword evidence="6" id="KW-1185">Reference proteome</keyword>
<feature type="region of interest" description="Disordered" evidence="4">
    <location>
        <begin position="1035"/>
        <end position="1062"/>
    </location>
</feature>
<dbReference type="OrthoDB" id="10254947at2759"/>
<name>A0A210R3Y3_MIZYE</name>
<feature type="region of interest" description="Disordered" evidence="4">
    <location>
        <begin position="177"/>
        <end position="201"/>
    </location>
</feature>
<feature type="repeat" description="ANK" evidence="3">
    <location>
        <begin position="542"/>
        <end position="574"/>
    </location>
</feature>
<feature type="compositionally biased region" description="Low complexity" evidence="4">
    <location>
        <begin position="991"/>
        <end position="1011"/>
    </location>
</feature>
<dbReference type="GO" id="GO:0051059">
    <property type="term" value="F:NF-kappaB binding"/>
    <property type="evidence" value="ECO:0007669"/>
    <property type="project" value="TreeGrafter"/>
</dbReference>
<dbReference type="InterPro" id="IPR002110">
    <property type="entry name" value="Ankyrin_rpt"/>
</dbReference>
<sequence>MIETRVKSASKMSGKRNKSGQKSPGHVVASAENLAEKERADRIAAAEAMSCLSSVILLSSDLEKDFNAASPPKEASKGQKRTRNSQKSPQGNKTGTESKRGKSRSGRGRGARSANHQRGDSSVRPSGSPQGVNNMVEGVKNAAHEVSRVGGRTDLGVGVKRSLEGKAMERVMPLRQETHSRVASVPPRSRQGGVVAPSTNPNPVIPSALQIAILSKLNATARDHRQTSGEHLVLKLPLVINNDNAEVKSLTSQTAMVSPASVTSTDSVEFTQSTVEKLLQPPYNSNKFDSLDSALPLKKRKLLSYLNIDTTVNEESVPMETSQETKLEQAGDVIDLTKVKVEPESTLRQQVQAAPPSVPTVPEVPINVTPVTSATLNPVSVDPRTSLMLLTEMQVALQQDEDGDLPLHIAVAQENIVMVQKFVHLMSISGKSVDKYNKAQQTPLHLAVELDFVDAVKTLLFAKANPNLVNKRGENAVHLAVKVQSSACLKYMIQHSQNKTDLNTRNFEGLAPLHTAVERNDIMIVDMLLRAGADINILDGKSGKTPLFYSVEHNYLPMVEFLQVNGANVDLANYAGITVVMAAQARGFQEAATLLLKGMDSQAYHELKDMTPTKKIPIPRIPSKSHLIIGSDNLNTSGPKTFRLTDQNTDSNSSESLSSVRPYHGAIARCLGSEPLAVPDFNNIKKEMNSDSRFSGYQLINVVPTNMLNGLDQSDHMIPQSQSRPENNSSELPRKVSPATVPHSVSRQGFESNGSTPSPHRDIKHIPDDIHHAQPPKSYGHTHQNQTESRLIRAIHPQSEVQTPASQAQSLTSQVQSSQHSHTPSLQSSVLTLPLHHNFIHNKTAMVDPQPGDSNQPRREHFPRNERHSHYHKESSPHPRDSSPRPKESSVHPMNISSHPRESSQYPVNSSPNQLNNSQNLVNTSPDFINSTSKAMNSSLHPGGNYHLKDNSDQSRGSSPHQRDSSPHRANQQRRLVKVSASGKMHVEKAGSGSKGQSSGSSKGSMPSSQMYHLTNISKSTASILAAKLQGIYTSKAGQASRPLNLSTSIPDSVNAKVKEET</sequence>
<dbReference type="STRING" id="6573.A0A210R3Y3"/>
<feature type="region of interest" description="Disordered" evidence="4">
    <location>
        <begin position="66"/>
        <end position="134"/>
    </location>
</feature>
<feature type="compositionally biased region" description="Basic residues" evidence="4">
    <location>
        <begin position="101"/>
        <end position="110"/>
    </location>
</feature>
<keyword evidence="2 3" id="KW-0040">ANK repeat</keyword>
<dbReference type="AlphaFoldDB" id="A0A210R3Y3"/>
<feature type="region of interest" description="Disordered" evidence="4">
    <location>
        <begin position="799"/>
        <end position="827"/>
    </location>
</feature>
<feature type="compositionally biased region" description="Low complexity" evidence="4">
    <location>
        <begin position="907"/>
        <end position="923"/>
    </location>
</feature>
<organism evidence="5 6">
    <name type="scientific">Mizuhopecten yessoensis</name>
    <name type="common">Japanese scallop</name>
    <name type="synonym">Patinopecten yessoensis</name>
    <dbReference type="NCBI Taxonomy" id="6573"/>
    <lineage>
        <taxon>Eukaryota</taxon>
        <taxon>Metazoa</taxon>
        <taxon>Spiralia</taxon>
        <taxon>Lophotrochozoa</taxon>
        <taxon>Mollusca</taxon>
        <taxon>Bivalvia</taxon>
        <taxon>Autobranchia</taxon>
        <taxon>Pteriomorphia</taxon>
        <taxon>Pectinida</taxon>
        <taxon>Pectinoidea</taxon>
        <taxon>Pectinidae</taxon>
        <taxon>Mizuhopecten</taxon>
    </lineage>
</organism>
<feature type="compositionally biased region" description="Basic and acidic residues" evidence="4">
    <location>
        <begin position="759"/>
        <end position="772"/>
    </location>
</feature>
<dbReference type="PANTHER" id="PTHR46680">
    <property type="entry name" value="NF-KAPPA-B INHIBITOR ALPHA"/>
    <property type="match status" value="1"/>
</dbReference>
<accession>A0A210R3Y3</accession>
<dbReference type="PROSITE" id="PS50297">
    <property type="entry name" value="ANK_REP_REGION"/>
    <property type="match status" value="2"/>
</dbReference>
<dbReference type="EMBL" id="NEDP02000471">
    <property type="protein sequence ID" value="OWF55780.1"/>
    <property type="molecule type" value="Genomic_DNA"/>
</dbReference>
<feature type="region of interest" description="Disordered" evidence="4">
    <location>
        <begin position="844"/>
        <end position="1014"/>
    </location>
</feature>
<gene>
    <name evidence="5" type="ORF">KP79_PYT06363</name>
</gene>
<feature type="region of interest" description="Disordered" evidence="4">
    <location>
        <begin position="711"/>
        <end position="787"/>
    </location>
</feature>
<dbReference type="Pfam" id="PF12796">
    <property type="entry name" value="Ank_2"/>
    <property type="match status" value="1"/>
</dbReference>
<feature type="compositionally biased region" description="Low complexity" evidence="4">
    <location>
        <begin position="805"/>
        <end position="825"/>
    </location>
</feature>
<feature type="region of interest" description="Disordered" evidence="4">
    <location>
        <begin position="1"/>
        <end position="33"/>
    </location>
</feature>
<dbReference type="Proteomes" id="UP000242188">
    <property type="component" value="Unassembled WGS sequence"/>
</dbReference>
<comment type="caution">
    <text evidence="5">The sequence shown here is derived from an EMBL/GenBank/DDBJ whole genome shotgun (WGS) entry which is preliminary data.</text>
</comment>
<feature type="compositionally biased region" description="Polar residues" evidence="4">
    <location>
        <begin position="895"/>
        <end position="906"/>
    </location>
</feature>
<dbReference type="PROSITE" id="PS50088">
    <property type="entry name" value="ANK_REPEAT"/>
    <property type="match status" value="3"/>
</dbReference>
<dbReference type="SMART" id="SM00248">
    <property type="entry name" value="ANK"/>
    <property type="match status" value="5"/>
</dbReference>
<feature type="compositionally biased region" description="Polar residues" evidence="4">
    <location>
        <begin position="924"/>
        <end position="940"/>
    </location>
</feature>
<feature type="repeat" description="ANK" evidence="3">
    <location>
        <begin position="508"/>
        <end position="540"/>
    </location>
</feature>
<reference evidence="5 6" key="1">
    <citation type="journal article" date="2017" name="Nat. Ecol. Evol.">
        <title>Scallop genome provides insights into evolution of bilaterian karyotype and development.</title>
        <authorList>
            <person name="Wang S."/>
            <person name="Zhang J."/>
            <person name="Jiao W."/>
            <person name="Li J."/>
            <person name="Xun X."/>
            <person name="Sun Y."/>
            <person name="Guo X."/>
            <person name="Huan P."/>
            <person name="Dong B."/>
            <person name="Zhang L."/>
            <person name="Hu X."/>
            <person name="Sun X."/>
            <person name="Wang J."/>
            <person name="Zhao C."/>
            <person name="Wang Y."/>
            <person name="Wang D."/>
            <person name="Huang X."/>
            <person name="Wang R."/>
            <person name="Lv J."/>
            <person name="Li Y."/>
            <person name="Zhang Z."/>
            <person name="Liu B."/>
            <person name="Lu W."/>
            <person name="Hui Y."/>
            <person name="Liang J."/>
            <person name="Zhou Z."/>
            <person name="Hou R."/>
            <person name="Li X."/>
            <person name="Liu Y."/>
            <person name="Li H."/>
            <person name="Ning X."/>
            <person name="Lin Y."/>
            <person name="Zhao L."/>
            <person name="Xing Q."/>
            <person name="Dou J."/>
            <person name="Li Y."/>
            <person name="Mao J."/>
            <person name="Guo H."/>
            <person name="Dou H."/>
            <person name="Li T."/>
            <person name="Mu C."/>
            <person name="Jiang W."/>
            <person name="Fu Q."/>
            <person name="Fu X."/>
            <person name="Miao Y."/>
            <person name="Liu J."/>
            <person name="Yu Q."/>
            <person name="Li R."/>
            <person name="Liao H."/>
            <person name="Li X."/>
            <person name="Kong Y."/>
            <person name="Jiang Z."/>
            <person name="Chourrout D."/>
            <person name="Li R."/>
            <person name="Bao Z."/>
        </authorList>
    </citation>
    <scope>NUCLEOTIDE SEQUENCE [LARGE SCALE GENOMIC DNA]</scope>
    <source>
        <strain evidence="5 6">PY_sf001</strain>
    </source>
</reference>
<evidence type="ECO:0000256" key="4">
    <source>
        <dbReference type="SAM" id="MobiDB-lite"/>
    </source>
</evidence>
<feature type="compositionally biased region" description="Polar residues" evidence="4">
    <location>
        <begin position="1035"/>
        <end position="1052"/>
    </location>
</feature>
<proteinExistence type="predicted"/>
<dbReference type="SUPFAM" id="SSF48403">
    <property type="entry name" value="Ankyrin repeat"/>
    <property type="match status" value="1"/>
</dbReference>
<dbReference type="PANTHER" id="PTHR46680:SF2">
    <property type="entry name" value="NF-KAPPA-B INHIBITOR ZETA"/>
    <property type="match status" value="1"/>
</dbReference>
<feature type="compositionally biased region" description="Polar residues" evidence="4">
    <location>
        <begin position="123"/>
        <end position="133"/>
    </location>
</feature>
<dbReference type="Gene3D" id="1.25.40.20">
    <property type="entry name" value="Ankyrin repeat-containing domain"/>
    <property type="match status" value="1"/>
</dbReference>
<keyword evidence="1" id="KW-0677">Repeat</keyword>
<feature type="compositionally biased region" description="Polar residues" evidence="4">
    <location>
        <begin position="85"/>
        <end position="95"/>
    </location>
</feature>
<dbReference type="InterPro" id="IPR036770">
    <property type="entry name" value="Ankyrin_rpt-contain_sf"/>
</dbReference>
<dbReference type="Pfam" id="PF00023">
    <property type="entry name" value="Ank"/>
    <property type="match status" value="1"/>
</dbReference>
<protein>
    <submittedName>
        <fullName evidence="5">B-cell lymphoma 3 protein-like</fullName>
    </submittedName>
</protein>
<feature type="repeat" description="ANK" evidence="3">
    <location>
        <begin position="439"/>
        <end position="471"/>
    </location>
</feature>
<feature type="compositionally biased region" description="Polar residues" evidence="4">
    <location>
        <begin position="743"/>
        <end position="758"/>
    </location>
</feature>
<evidence type="ECO:0000256" key="1">
    <source>
        <dbReference type="ARBA" id="ARBA00022737"/>
    </source>
</evidence>
<feature type="compositionally biased region" description="Polar residues" evidence="4">
    <location>
        <begin position="719"/>
        <end position="731"/>
    </location>
</feature>
<feature type="compositionally biased region" description="Basic and acidic residues" evidence="4">
    <location>
        <begin position="856"/>
        <end position="890"/>
    </location>
</feature>
<dbReference type="GO" id="GO:0071356">
    <property type="term" value="P:cellular response to tumor necrosis factor"/>
    <property type="evidence" value="ECO:0007669"/>
    <property type="project" value="TreeGrafter"/>
</dbReference>
<evidence type="ECO:0000313" key="6">
    <source>
        <dbReference type="Proteomes" id="UP000242188"/>
    </source>
</evidence>
<evidence type="ECO:0000256" key="3">
    <source>
        <dbReference type="PROSITE-ProRule" id="PRU00023"/>
    </source>
</evidence>
<evidence type="ECO:0000313" key="5">
    <source>
        <dbReference type="EMBL" id="OWF55780.1"/>
    </source>
</evidence>